<reference evidence="2" key="1">
    <citation type="submission" date="2016-10" db="EMBL/GenBank/DDBJ databases">
        <authorList>
            <person name="Varghese N."/>
            <person name="Submissions S."/>
        </authorList>
    </citation>
    <scope>NUCLEOTIDE SEQUENCE [LARGE SCALE GENOMIC DNA]</scope>
    <source>
        <strain evidence="2">CGMCC 4.3530</strain>
    </source>
</reference>
<gene>
    <name evidence="1" type="ORF">SAMN05216215_11139</name>
</gene>
<sequence length="92" mass="9793">MWQLDFSKFELQAQIGELPTALGEAHVELRVWKKSASLILLILPVIGSVSWATSDVPAMRSASAMAGSAHRPPEPIASLTRSTIAAKGPVSI</sequence>
<accession>A0A1H3U6G3</accession>
<evidence type="ECO:0000313" key="1">
    <source>
        <dbReference type="EMBL" id="SDZ58054.1"/>
    </source>
</evidence>
<dbReference type="EMBL" id="FNOK01000113">
    <property type="protein sequence ID" value="SDZ58054.1"/>
    <property type="molecule type" value="Genomic_DNA"/>
</dbReference>
<evidence type="ECO:0000313" key="2">
    <source>
        <dbReference type="Proteomes" id="UP000199529"/>
    </source>
</evidence>
<organism evidence="1 2">
    <name type="scientific">Saccharopolyspora shandongensis</name>
    <dbReference type="NCBI Taxonomy" id="418495"/>
    <lineage>
        <taxon>Bacteria</taxon>
        <taxon>Bacillati</taxon>
        <taxon>Actinomycetota</taxon>
        <taxon>Actinomycetes</taxon>
        <taxon>Pseudonocardiales</taxon>
        <taxon>Pseudonocardiaceae</taxon>
        <taxon>Saccharopolyspora</taxon>
    </lineage>
</organism>
<dbReference type="Proteomes" id="UP000199529">
    <property type="component" value="Unassembled WGS sequence"/>
</dbReference>
<proteinExistence type="predicted"/>
<dbReference type="AlphaFoldDB" id="A0A1H3U6G3"/>
<protein>
    <submittedName>
        <fullName evidence="1">Uncharacterized protein</fullName>
    </submittedName>
</protein>
<keyword evidence="2" id="KW-1185">Reference proteome</keyword>
<name>A0A1H3U6G3_9PSEU</name>